<organism evidence="2 3">
    <name type="scientific">Colletotrichum orchidophilum</name>
    <dbReference type="NCBI Taxonomy" id="1209926"/>
    <lineage>
        <taxon>Eukaryota</taxon>
        <taxon>Fungi</taxon>
        <taxon>Dikarya</taxon>
        <taxon>Ascomycota</taxon>
        <taxon>Pezizomycotina</taxon>
        <taxon>Sordariomycetes</taxon>
        <taxon>Hypocreomycetidae</taxon>
        <taxon>Glomerellales</taxon>
        <taxon>Glomerellaceae</taxon>
        <taxon>Colletotrichum</taxon>
    </lineage>
</organism>
<keyword evidence="3" id="KW-1185">Reference proteome</keyword>
<evidence type="ECO:0000313" key="3">
    <source>
        <dbReference type="Proteomes" id="UP000176998"/>
    </source>
</evidence>
<accession>A0A1G4B439</accession>
<feature type="transmembrane region" description="Helical" evidence="1">
    <location>
        <begin position="19"/>
        <end position="39"/>
    </location>
</feature>
<dbReference type="AlphaFoldDB" id="A0A1G4B439"/>
<evidence type="ECO:0000313" key="2">
    <source>
        <dbReference type="EMBL" id="OHE96198.1"/>
    </source>
</evidence>
<comment type="caution">
    <text evidence="2">The sequence shown here is derived from an EMBL/GenBank/DDBJ whole genome shotgun (WGS) entry which is preliminary data.</text>
</comment>
<proteinExistence type="predicted"/>
<evidence type="ECO:0000256" key="1">
    <source>
        <dbReference type="SAM" id="Phobius"/>
    </source>
</evidence>
<dbReference type="Proteomes" id="UP000176998">
    <property type="component" value="Unassembled WGS sequence"/>
</dbReference>
<dbReference type="EMBL" id="MJBS01000073">
    <property type="protein sequence ID" value="OHE96198.1"/>
    <property type="molecule type" value="Genomic_DNA"/>
</dbReference>
<protein>
    <submittedName>
        <fullName evidence="2">Uncharacterized protein</fullName>
    </submittedName>
</protein>
<keyword evidence="1" id="KW-0812">Transmembrane</keyword>
<gene>
    <name evidence="2" type="ORF">CORC01_08575</name>
</gene>
<keyword evidence="1" id="KW-0472">Membrane</keyword>
<dbReference type="RefSeq" id="XP_022473359.1">
    <property type="nucleotide sequence ID" value="XM_022620205.1"/>
</dbReference>
<reference evidence="2 3" key="1">
    <citation type="submission" date="2016-09" db="EMBL/GenBank/DDBJ databases">
        <authorList>
            <person name="Capua I."/>
            <person name="De Benedictis P."/>
            <person name="Joannis T."/>
            <person name="Lombin L.H."/>
            <person name="Cattoli G."/>
        </authorList>
    </citation>
    <scope>NUCLEOTIDE SEQUENCE [LARGE SCALE GENOMIC DNA]</scope>
    <source>
        <strain evidence="2 3">IMI 309357</strain>
    </source>
</reference>
<sequence>MLVSLCSAVSHIFKLPASILVSLCALLLDWVGWLVALCLRQVEGIWGWHDSVSGHETVVPI</sequence>
<dbReference type="GeneID" id="34561715"/>
<name>A0A1G4B439_9PEZI</name>
<keyword evidence="1" id="KW-1133">Transmembrane helix</keyword>